<feature type="domain" description="SURP motif" evidence="9">
    <location>
        <begin position="66"/>
        <end position="108"/>
    </location>
</feature>
<evidence type="ECO:0000256" key="5">
    <source>
        <dbReference type="ARBA" id="ARBA00023187"/>
    </source>
</evidence>
<dbReference type="CDD" id="cd01800">
    <property type="entry name" value="Ubl_SF3a120"/>
    <property type="match status" value="1"/>
</dbReference>
<feature type="compositionally biased region" description="Pro residues" evidence="7">
    <location>
        <begin position="599"/>
        <end position="613"/>
    </location>
</feature>
<dbReference type="GO" id="GO:0045292">
    <property type="term" value="P:mRNA cis splicing, via spliceosome"/>
    <property type="evidence" value="ECO:0007669"/>
    <property type="project" value="InterPro"/>
</dbReference>
<feature type="domain" description="Ubiquitin-like" evidence="8">
    <location>
        <begin position="711"/>
        <end position="793"/>
    </location>
</feature>
<dbReference type="GO" id="GO:0003723">
    <property type="term" value="F:RNA binding"/>
    <property type="evidence" value="ECO:0007669"/>
    <property type="project" value="InterPro"/>
</dbReference>
<dbReference type="Gene3D" id="3.10.20.90">
    <property type="entry name" value="Phosphatidylinositol 3-kinase Catalytic Subunit, Chain A, domain 1"/>
    <property type="match status" value="1"/>
</dbReference>
<keyword evidence="5" id="KW-0508">mRNA splicing</keyword>
<name>A0A8T0GZE6_CERPU</name>
<dbReference type="PANTHER" id="PTHR15316">
    <property type="entry name" value="SPLICEOSOME ASSOCIATED PROTEIN 114/SWAP SPLICING FACTOR-RELATED"/>
    <property type="match status" value="1"/>
</dbReference>
<dbReference type="PROSITE" id="PS50128">
    <property type="entry name" value="SURP"/>
    <property type="match status" value="2"/>
</dbReference>
<evidence type="ECO:0000313" key="10">
    <source>
        <dbReference type="EMBL" id="KAG0563927.1"/>
    </source>
</evidence>
<dbReference type="PANTHER" id="PTHR15316:SF1">
    <property type="entry name" value="SPLICING FACTOR 3A SUBUNIT 1"/>
    <property type="match status" value="1"/>
</dbReference>
<organism evidence="10 11">
    <name type="scientific">Ceratodon purpureus</name>
    <name type="common">Fire moss</name>
    <name type="synonym">Dicranum purpureum</name>
    <dbReference type="NCBI Taxonomy" id="3225"/>
    <lineage>
        <taxon>Eukaryota</taxon>
        <taxon>Viridiplantae</taxon>
        <taxon>Streptophyta</taxon>
        <taxon>Embryophyta</taxon>
        <taxon>Bryophyta</taxon>
        <taxon>Bryophytina</taxon>
        <taxon>Bryopsida</taxon>
        <taxon>Dicranidae</taxon>
        <taxon>Pseudoditrichales</taxon>
        <taxon>Ditrichaceae</taxon>
        <taxon>Ceratodon</taxon>
    </lineage>
</organism>
<dbReference type="PROSITE" id="PS50053">
    <property type="entry name" value="UBIQUITIN_2"/>
    <property type="match status" value="1"/>
</dbReference>
<dbReference type="InterPro" id="IPR000626">
    <property type="entry name" value="Ubiquitin-like_dom"/>
</dbReference>
<feature type="compositionally biased region" description="Pro residues" evidence="7">
    <location>
        <begin position="542"/>
        <end position="566"/>
    </location>
</feature>
<comment type="caution">
    <text evidence="10">The sequence shown here is derived from an EMBL/GenBank/DDBJ whole genome shotgun (WGS) entry which is preliminary data.</text>
</comment>
<evidence type="ECO:0000256" key="1">
    <source>
        <dbReference type="ARBA" id="ARBA00004123"/>
    </source>
</evidence>
<evidence type="ECO:0000256" key="7">
    <source>
        <dbReference type="SAM" id="MobiDB-lite"/>
    </source>
</evidence>
<dbReference type="InterPro" id="IPR029071">
    <property type="entry name" value="Ubiquitin-like_domsf"/>
</dbReference>
<sequence length="795" mass="86960">MPGIGEVLALPAPPEGGLGVLPESQVPAPDAEMKEAGAVPHKPPQMVATQTKTIGMIHPPPDIRSIVDKTAQFVAKNGLEFEKRILANEKNNVKFNFLNATDPYHAYYQHRVSEFKAQVAAPAGATLAAPVKTEEEARAAQEQADASAAEVAAVKPPGKVLEAPEPDAYTVPIPELASSFDVDIIKLTAQYVARNGKSFLTGLTSREHSNPQFYFLKPTHSMFTFFTALADAYSKVLVPPKGLMEKLQKDVGNKTGILERCLHRLEWERSQARARQKAEDEIEQERMQMALIDWHDFVVVETIEFAEEEDDELPQPMTLEEVIARSKITAADEVEVETTEAGREMEMDMDEEELQLVEEGMKSTTISEGKTPAEEQQEEDEEEAPMRIVTNWKRPEERLAAEKDATKMVLSPITGELIPVNEMAEHMRISLIDPKYKEQKERMMAKLRETTLAPDDEISRNIVGLARTRPDIFGTTEEEVSNAVMAEIEVKKDEPKQVIWDGHTGSIGRTATQAMAQTMTIEEQIAAIHREKANLTADGRPLPGPAAPPVPRLAPTPARPPMPPPGLQLNIPRPSHLAGQSTSGPQLAQPPVRPAVVLPAPPPRPAPAPPTLPTPAVMLPRPAPAPPVMIPPIGAPPTQYTSLPPPPPRPYLPAPVLPPPPPQMSMPPPPPPDEFPPPPPEEPEPKRQKLDEIALLPEDQFLAQHPGAVRISVLVPVVEGEANLHGQSLEFTVLSLSETIKSLKERIAGEVQLAANKQKLSSHVGFLKDHLSLAHYNIGPGDSITLGLKERGGRR</sequence>
<keyword evidence="3" id="KW-0747">Spliceosome</keyword>
<dbReference type="SUPFAM" id="SSF54236">
    <property type="entry name" value="Ubiquitin-like"/>
    <property type="match status" value="1"/>
</dbReference>
<keyword evidence="11" id="KW-1185">Reference proteome</keyword>
<dbReference type="SUPFAM" id="SSF109905">
    <property type="entry name" value="Surp module (SWAP domain)"/>
    <property type="match status" value="2"/>
</dbReference>
<dbReference type="AlphaFoldDB" id="A0A8T0GZE6"/>
<evidence type="ECO:0008006" key="12">
    <source>
        <dbReference type="Google" id="ProtNLM"/>
    </source>
</evidence>
<dbReference type="InterPro" id="IPR045146">
    <property type="entry name" value="SF3A1"/>
</dbReference>
<dbReference type="GO" id="GO:0005686">
    <property type="term" value="C:U2 snRNP"/>
    <property type="evidence" value="ECO:0007669"/>
    <property type="project" value="TreeGrafter"/>
</dbReference>
<keyword evidence="4" id="KW-0677">Repeat</keyword>
<protein>
    <recommendedName>
        <fullName evidence="12">Splicing factor 3A subunit 1</fullName>
    </recommendedName>
</protein>
<evidence type="ECO:0000256" key="2">
    <source>
        <dbReference type="ARBA" id="ARBA00022664"/>
    </source>
</evidence>
<dbReference type="InterPro" id="IPR022030">
    <property type="entry name" value="SF3A1_dom"/>
</dbReference>
<evidence type="ECO:0000256" key="3">
    <source>
        <dbReference type="ARBA" id="ARBA00022728"/>
    </source>
</evidence>
<feature type="region of interest" description="Disordered" evidence="7">
    <location>
        <begin position="363"/>
        <end position="384"/>
    </location>
</feature>
<keyword evidence="2" id="KW-0507">mRNA processing</keyword>
<dbReference type="EMBL" id="CM026429">
    <property type="protein sequence ID" value="KAG0563928.1"/>
    <property type="molecule type" value="Genomic_DNA"/>
</dbReference>
<keyword evidence="6" id="KW-0539">Nucleus</keyword>
<dbReference type="Pfam" id="PF00240">
    <property type="entry name" value="ubiquitin"/>
    <property type="match status" value="1"/>
</dbReference>
<dbReference type="Pfam" id="PF12230">
    <property type="entry name" value="PRP21_like_P"/>
    <property type="match status" value="1"/>
</dbReference>
<dbReference type="FunFam" id="1.10.10.790:FF:000001">
    <property type="entry name" value="Splicing factor 3a, subunit 1"/>
    <property type="match status" value="1"/>
</dbReference>
<dbReference type="Gene3D" id="1.10.10.790">
    <property type="entry name" value="Surp module"/>
    <property type="match status" value="2"/>
</dbReference>
<dbReference type="EMBL" id="CM026429">
    <property type="protein sequence ID" value="KAG0563927.1"/>
    <property type="molecule type" value="Genomic_DNA"/>
</dbReference>
<evidence type="ECO:0000313" key="11">
    <source>
        <dbReference type="Proteomes" id="UP000822688"/>
    </source>
</evidence>
<dbReference type="Proteomes" id="UP000822688">
    <property type="component" value="Chromosome 8"/>
</dbReference>
<dbReference type="GO" id="GO:0000381">
    <property type="term" value="P:regulation of alternative mRNA splicing, via spliceosome"/>
    <property type="evidence" value="ECO:0007669"/>
    <property type="project" value="TreeGrafter"/>
</dbReference>
<feature type="domain" description="SURP motif" evidence="9">
    <location>
        <begin position="184"/>
        <end position="226"/>
    </location>
</feature>
<dbReference type="InterPro" id="IPR035967">
    <property type="entry name" value="SWAP/Surp_sf"/>
</dbReference>
<evidence type="ECO:0000259" key="9">
    <source>
        <dbReference type="PROSITE" id="PS50128"/>
    </source>
</evidence>
<dbReference type="FunFam" id="1.10.10.790:FF:000002">
    <property type="entry name" value="Splicing factor 3A subunit 1"/>
    <property type="match status" value="1"/>
</dbReference>
<feature type="region of interest" description="Disordered" evidence="7">
    <location>
        <begin position="536"/>
        <end position="618"/>
    </location>
</feature>
<evidence type="ECO:0000259" key="8">
    <source>
        <dbReference type="PROSITE" id="PS50053"/>
    </source>
</evidence>
<dbReference type="SMART" id="SM00648">
    <property type="entry name" value="SWAP"/>
    <property type="match status" value="2"/>
</dbReference>
<comment type="subcellular location">
    <subcellularLocation>
        <location evidence="1">Nucleus</location>
    </subcellularLocation>
</comment>
<dbReference type="GO" id="GO:0071004">
    <property type="term" value="C:U2-type prespliceosome"/>
    <property type="evidence" value="ECO:0007669"/>
    <property type="project" value="TreeGrafter"/>
</dbReference>
<dbReference type="EMBL" id="CM026429">
    <property type="protein sequence ID" value="KAG0563929.1"/>
    <property type="molecule type" value="Genomic_DNA"/>
</dbReference>
<feature type="region of interest" description="Disordered" evidence="7">
    <location>
        <begin position="639"/>
        <end position="687"/>
    </location>
</feature>
<evidence type="ECO:0000256" key="4">
    <source>
        <dbReference type="ARBA" id="ARBA00022737"/>
    </source>
</evidence>
<dbReference type="InterPro" id="IPR000061">
    <property type="entry name" value="Surp"/>
</dbReference>
<accession>A0A8T0GZE6</accession>
<feature type="compositionally biased region" description="Low complexity" evidence="7">
    <location>
        <begin position="585"/>
        <end position="598"/>
    </location>
</feature>
<dbReference type="InterPro" id="IPR035563">
    <property type="entry name" value="SF3As1_ubi"/>
</dbReference>
<dbReference type="SMART" id="SM00213">
    <property type="entry name" value="UBQ"/>
    <property type="match status" value="1"/>
</dbReference>
<dbReference type="GO" id="GO:0071013">
    <property type="term" value="C:catalytic step 2 spliceosome"/>
    <property type="evidence" value="ECO:0007669"/>
    <property type="project" value="TreeGrafter"/>
</dbReference>
<reference evidence="10" key="1">
    <citation type="submission" date="2020-06" db="EMBL/GenBank/DDBJ databases">
        <title>WGS assembly of Ceratodon purpureus strain R40.</title>
        <authorList>
            <person name="Carey S.B."/>
            <person name="Jenkins J."/>
            <person name="Shu S."/>
            <person name="Lovell J.T."/>
            <person name="Sreedasyam A."/>
            <person name="Maumus F."/>
            <person name="Tiley G.P."/>
            <person name="Fernandez-Pozo N."/>
            <person name="Barry K."/>
            <person name="Chen C."/>
            <person name="Wang M."/>
            <person name="Lipzen A."/>
            <person name="Daum C."/>
            <person name="Saski C.A."/>
            <person name="Payton A.C."/>
            <person name="Mcbreen J.C."/>
            <person name="Conrad R.E."/>
            <person name="Kollar L.M."/>
            <person name="Olsson S."/>
            <person name="Huttunen S."/>
            <person name="Landis J.B."/>
            <person name="Wickett N.J."/>
            <person name="Johnson M.G."/>
            <person name="Rensing S.A."/>
            <person name="Grimwood J."/>
            <person name="Schmutz J."/>
            <person name="Mcdaniel S.F."/>
        </authorList>
    </citation>
    <scope>NUCLEOTIDE SEQUENCE</scope>
    <source>
        <strain evidence="10">R40</strain>
    </source>
</reference>
<gene>
    <name evidence="10" type="ORF">KC19_8G070300</name>
</gene>
<evidence type="ECO:0000256" key="6">
    <source>
        <dbReference type="ARBA" id="ARBA00023242"/>
    </source>
</evidence>
<proteinExistence type="predicted"/>
<dbReference type="Pfam" id="PF01805">
    <property type="entry name" value="Surp"/>
    <property type="match status" value="2"/>
</dbReference>
<dbReference type="FunFam" id="3.10.20.90:FF:000178">
    <property type="entry name" value="Probable splicing factor 3A subunit 1"/>
    <property type="match status" value="1"/>
</dbReference>
<feature type="compositionally biased region" description="Pro residues" evidence="7">
    <location>
        <begin position="643"/>
        <end position="680"/>
    </location>
</feature>